<dbReference type="GO" id="GO:0006897">
    <property type="term" value="P:endocytosis"/>
    <property type="evidence" value="ECO:0007669"/>
    <property type="project" value="TreeGrafter"/>
</dbReference>
<dbReference type="InterPro" id="IPR030125">
    <property type="entry name" value="SPIN90/Ldb17"/>
</dbReference>
<gene>
    <name evidence="2" type="ORF">Baya_16380</name>
</gene>
<accession>A0A556VVB5</accession>
<evidence type="ECO:0000256" key="1">
    <source>
        <dbReference type="SAM" id="MobiDB-lite"/>
    </source>
</evidence>
<dbReference type="PANTHER" id="PTHR13357">
    <property type="entry name" value="SH3 ADAPTER PROTEIN SPIN90 NCK INTERACTING PROTEIN WITH SH3 DOMAIN"/>
    <property type="match status" value="1"/>
</dbReference>
<evidence type="ECO:0000313" key="2">
    <source>
        <dbReference type="EMBL" id="TTV91452.1"/>
    </source>
</evidence>
<feature type="compositionally biased region" description="Low complexity" evidence="1">
    <location>
        <begin position="148"/>
        <end position="189"/>
    </location>
</feature>
<sequence>MKNGGRYNLEQRDVLQKLIHHRKETLSRRSPTPSNHKTGIPSSSSELSLSSAHQTPNGLSRAYSCQASESITDNTENGPGLYQVLHIHTLSLSLSLSLSHTHTHTLTHTTLFPQVPLQPRRAAPITPPPPEKQKENRRPGPEVPVRVSSSGSTQTTPVSVSPTLSSTSSQSSSTHSILLSDDSLHSASSTPPPVPSRSKAPPPPPPDILQSYNTPPLPPQSHPFHSKKNTPPPPPPDLSHSEKKAPPPQSSTSSNKGPAPQPQIQPIGSQTDTKDQSEAEWPLAPPPVSLSPTASDSPTCLSLVPMTTGAELIELVRKNTGLSYEMSRVAVGVVVGHLQATIPSAAAELEQVLLSLVESKDLSVALPRGQVCHDEQRLEVIFNDLARHRDDSQQRSWALVNDSEPVLSLVSYYQMVKK</sequence>
<feature type="region of interest" description="Disordered" evidence="1">
    <location>
        <begin position="23"/>
        <end position="61"/>
    </location>
</feature>
<feature type="compositionally biased region" description="Polar residues" evidence="1">
    <location>
        <begin position="52"/>
        <end position="61"/>
    </location>
</feature>
<dbReference type="AlphaFoldDB" id="A0A556VVB5"/>
<proteinExistence type="predicted"/>
<dbReference type="Proteomes" id="UP000319801">
    <property type="component" value="Unassembled WGS sequence"/>
</dbReference>
<name>A0A556VVB5_BAGYA</name>
<dbReference type="OrthoDB" id="445362at2759"/>
<reference evidence="2 3" key="1">
    <citation type="journal article" date="2019" name="Genome Biol. Evol.">
        <title>Whole-Genome Sequencing of the Giant Devil Catfish, Bagarius yarrelli.</title>
        <authorList>
            <person name="Jiang W."/>
            <person name="Lv Y."/>
            <person name="Cheng L."/>
            <person name="Yang K."/>
            <person name="Chao B."/>
            <person name="Wang X."/>
            <person name="Li Y."/>
            <person name="Pan X."/>
            <person name="You X."/>
            <person name="Zhang Y."/>
            <person name="Yang J."/>
            <person name="Li J."/>
            <person name="Zhang X."/>
            <person name="Liu S."/>
            <person name="Sun C."/>
            <person name="Yang J."/>
            <person name="Shi Q."/>
        </authorList>
    </citation>
    <scope>NUCLEOTIDE SEQUENCE [LARGE SCALE GENOMIC DNA]</scope>
    <source>
        <strain evidence="2">JWS20170419001</strain>
        <tissue evidence="2">Muscle</tissue>
    </source>
</reference>
<comment type="caution">
    <text evidence="2">The sequence shown here is derived from an EMBL/GenBank/DDBJ whole genome shotgun (WGS) entry which is preliminary data.</text>
</comment>
<evidence type="ECO:0000313" key="3">
    <source>
        <dbReference type="Proteomes" id="UP000319801"/>
    </source>
</evidence>
<feature type="compositionally biased region" description="Low complexity" evidence="1">
    <location>
        <begin position="42"/>
        <end position="51"/>
    </location>
</feature>
<feature type="compositionally biased region" description="Pro residues" evidence="1">
    <location>
        <begin position="190"/>
        <end position="207"/>
    </location>
</feature>
<dbReference type="PANTHER" id="PTHR13357:SF1">
    <property type="entry name" value="NCK-INTERACTING PROTEIN WITH SH3 DOMAIN"/>
    <property type="match status" value="1"/>
</dbReference>
<feature type="compositionally biased region" description="Basic and acidic residues" evidence="1">
    <location>
        <begin position="131"/>
        <end position="140"/>
    </location>
</feature>
<keyword evidence="3" id="KW-1185">Reference proteome</keyword>
<organism evidence="2 3">
    <name type="scientific">Bagarius yarrelli</name>
    <name type="common">Goonch</name>
    <name type="synonym">Bagrus yarrelli</name>
    <dbReference type="NCBI Taxonomy" id="175774"/>
    <lineage>
        <taxon>Eukaryota</taxon>
        <taxon>Metazoa</taxon>
        <taxon>Chordata</taxon>
        <taxon>Craniata</taxon>
        <taxon>Vertebrata</taxon>
        <taxon>Euteleostomi</taxon>
        <taxon>Actinopterygii</taxon>
        <taxon>Neopterygii</taxon>
        <taxon>Teleostei</taxon>
        <taxon>Ostariophysi</taxon>
        <taxon>Siluriformes</taxon>
        <taxon>Sisoridae</taxon>
        <taxon>Sisorinae</taxon>
        <taxon>Bagarius</taxon>
    </lineage>
</organism>
<feature type="region of interest" description="Disordered" evidence="1">
    <location>
        <begin position="109"/>
        <end position="297"/>
    </location>
</feature>
<dbReference type="EMBL" id="VCAZ01000299">
    <property type="protein sequence ID" value="TTV91452.1"/>
    <property type="molecule type" value="Genomic_DNA"/>
</dbReference>
<feature type="compositionally biased region" description="Polar residues" evidence="1">
    <location>
        <begin position="28"/>
        <end position="41"/>
    </location>
</feature>
<dbReference type="GO" id="GO:0071933">
    <property type="term" value="F:Arp2/3 complex binding"/>
    <property type="evidence" value="ECO:0007669"/>
    <property type="project" value="TreeGrafter"/>
</dbReference>
<protein>
    <submittedName>
        <fullName evidence="2">NCK-interacting protein with SH3 domain</fullName>
    </submittedName>
</protein>